<evidence type="ECO:0000313" key="4">
    <source>
        <dbReference type="Proteomes" id="UP000317496"/>
    </source>
</evidence>
<dbReference type="KEGG" id="fer:FNB15_07770"/>
<keyword evidence="1" id="KW-1133">Transmembrane helix</keyword>
<reference evidence="3 4" key="1">
    <citation type="submission" date="2019-07" db="EMBL/GenBank/DDBJ databases">
        <title>Genome sequencing for Ferrovibrio sp. K5.</title>
        <authorList>
            <person name="Park S.-J."/>
        </authorList>
    </citation>
    <scope>NUCLEOTIDE SEQUENCE [LARGE SCALE GENOMIC DNA]</scope>
    <source>
        <strain evidence="3 4">K5</strain>
    </source>
</reference>
<feature type="transmembrane region" description="Helical" evidence="1">
    <location>
        <begin position="191"/>
        <end position="209"/>
    </location>
</feature>
<sequence length="210" mass="20782">MSFNFKIGKSKLGQAVLPAILLASLALPALAHPGHPGGEAHDAGFAQGFAHPFGGFDHLLAMIAVGLWAVQFATRTGNRSGLWLLPAAFVLPMGAGFLLALNGIALPGVEAGIALSVLILGLAVAFAARPPLAAAMAVTAGFALFHGYAHGTEMGAGVATAYAGGMLLATALLHGVGLVVALLSQQVATPVLTRAAGAAVAVAGVVILVA</sequence>
<feature type="transmembrane region" description="Helical" evidence="1">
    <location>
        <begin position="161"/>
        <end position="184"/>
    </location>
</feature>
<dbReference type="RefSeq" id="WP_144068153.1">
    <property type="nucleotide sequence ID" value="NZ_CP041636.1"/>
</dbReference>
<evidence type="ECO:0000256" key="1">
    <source>
        <dbReference type="SAM" id="Phobius"/>
    </source>
</evidence>
<gene>
    <name evidence="3" type="ORF">FNB15_07770</name>
</gene>
<name>A0A516H096_9PROT</name>
<accession>A0A516H096</accession>
<keyword evidence="2" id="KW-0732">Signal</keyword>
<dbReference type="Proteomes" id="UP000317496">
    <property type="component" value="Chromosome"/>
</dbReference>
<feature type="transmembrane region" description="Helical" evidence="1">
    <location>
        <begin position="132"/>
        <end position="149"/>
    </location>
</feature>
<dbReference type="AlphaFoldDB" id="A0A516H096"/>
<feature type="signal peptide" evidence="2">
    <location>
        <begin position="1"/>
        <end position="31"/>
    </location>
</feature>
<dbReference type="InterPro" id="IPR007038">
    <property type="entry name" value="HupE_UreJ"/>
</dbReference>
<feature type="transmembrane region" description="Helical" evidence="1">
    <location>
        <begin position="111"/>
        <end position="127"/>
    </location>
</feature>
<feature type="transmembrane region" description="Helical" evidence="1">
    <location>
        <begin position="81"/>
        <end position="105"/>
    </location>
</feature>
<protein>
    <submittedName>
        <fullName evidence="3">HupE/UreJ family protein</fullName>
    </submittedName>
</protein>
<keyword evidence="1" id="KW-0472">Membrane</keyword>
<feature type="transmembrane region" description="Helical" evidence="1">
    <location>
        <begin position="55"/>
        <end position="74"/>
    </location>
</feature>
<feature type="chain" id="PRO_5022205330" evidence="2">
    <location>
        <begin position="32"/>
        <end position="210"/>
    </location>
</feature>
<proteinExistence type="predicted"/>
<dbReference type="OrthoDB" id="9808192at2"/>
<dbReference type="PIRSF" id="PIRSF016919">
    <property type="entry name" value="HupE_UreJ"/>
    <property type="match status" value="1"/>
</dbReference>
<evidence type="ECO:0000313" key="3">
    <source>
        <dbReference type="EMBL" id="QDO97172.1"/>
    </source>
</evidence>
<dbReference type="Pfam" id="PF04955">
    <property type="entry name" value="HupE_UreJ"/>
    <property type="match status" value="1"/>
</dbReference>
<keyword evidence="4" id="KW-1185">Reference proteome</keyword>
<evidence type="ECO:0000256" key="2">
    <source>
        <dbReference type="SAM" id="SignalP"/>
    </source>
</evidence>
<dbReference type="EMBL" id="CP041636">
    <property type="protein sequence ID" value="QDO97172.1"/>
    <property type="molecule type" value="Genomic_DNA"/>
</dbReference>
<keyword evidence="1" id="KW-0812">Transmembrane</keyword>
<organism evidence="3 4">
    <name type="scientific">Ferrovibrio terrae</name>
    <dbReference type="NCBI Taxonomy" id="2594003"/>
    <lineage>
        <taxon>Bacteria</taxon>
        <taxon>Pseudomonadati</taxon>
        <taxon>Pseudomonadota</taxon>
        <taxon>Alphaproteobacteria</taxon>
        <taxon>Rhodospirillales</taxon>
        <taxon>Rhodospirillaceae</taxon>
        <taxon>Ferrovibrio</taxon>
    </lineage>
</organism>